<dbReference type="Proteomes" id="UP001596470">
    <property type="component" value="Unassembled WGS sequence"/>
</dbReference>
<gene>
    <name evidence="1" type="ORF">ACFQS3_11120</name>
</gene>
<sequence length="203" mass="22263">MGAARERGLPVDERERRDLCELLAEVGPDAPTMCEGWTALDLAAHLVLREHFSRWSVEKMAAEKAKGLPALIDRLRGGAPLVPWRLPGLRTAMNGAEYLIHHEDVRRANGLEPRTGRPDLDALAWKTSGLTGWRAARKIRPHGLELRVPDGRTRGFGSPERAVLTGEPVELLLYLSGRRDVARVELSGDSVAVEAMLGADNGL</sequence>
<dbReference type="RefSeq" id="WP_382349853.1">
    <property type="nucleotide sequence ID" value="NZ_JBHMBP010000002.1"/>
</dbReference>
<name>A0ABW2D6I5_9ACTN</name>
<organism evidence="1 2">
    <name type="scientific">Glycomyces mayteni</name>
    <dbReference type="NCBI Taxonomy" id="543887"/>
    <lineage>
        <taxon>Bacteria</taxon>
        <taxon>Bacillati</taxon>
        <taxon>Actinomycetota</taxon>
        <taxon>Actinomycetes</taxon>
        <taxon>Glycomycetales</taxon>
        <taxon>Glycomycetaceae</taxon>
        <taxon>Glycomyces</taxon>
    </lineage>
</organism>
<keyword evidence="2" id="KW-1185">Reference proteome</keyword>
<comment type="caution">
    <text evidence="1">The sequence shown here is derived from an EMBL/GenBank/DDBJ whole genome shotgun (WGS) entry which is preliminary data.</text>
</comment>
<proteinExistence type="predicted"/>
<reference evidence="2" key="1">
    <citation type="journal article" date="2019" name="Int. J. Syst. Evol. Microbiol.">
        <title>The Global Catalogue of Microorganisms (GCM) 10K type strain sequencing project: providing services to taxonomists for standard genome sequencing and annotation.</title>
        <authorList>
            <consortium name="The Broad Institute Genomics Platform"/>
            <consortium name="The Broad Institute Genome Sequencing Center for Infectious Disease"/>
            <person name="Wu L."/>
            <person name="Ma J."/>
        </authorList>
    </citation>
    <scope>NUCLEOTIDE SEQUENCE [LARGE SCALE GENOMIC DNA]</scope>
    <source>
        <strain evidence="2">KACC 12634</strain>
    </source>
</reference>
<dbReference type="SUPFAM" id="SSF109854">
    <property type="entry name" value="DinB/YfiT-like putative metalloenzymes"/>
    <property type="match status" value="1"/>
</dbReference>
<accession>A0ABW2D6I5</accession>
<protein>
    <submittedName>
        <fullName evidence="1">TIGR03085 family protein</fullName>
    </submittedName>
</protein>
<dbReference type="EMBL" id="JBHSYS010000002">
    <property type="protein sequence ID" value="MFC6957746.1"/>
    <property type="molecule type" value="Genomic_DNA"/>
</dbReference>
<dbReference type="InterPro" id="IPR034660">
    <property type="entry name" value="DinB/YfiT-like"/>
</dbReference>
<evidence type="ECO:0000313" key="1">
    <source>
        <dbReference type="EMBL" id="MFC6957746.1"/>
    </source>
</evidence>
<evidence type="ECO:0000313" key="2">
    <source>
        <dbReference type="Proteomes" id="UP001596470"/>
    </source>
</evidence>